<dbReference type="RefSeq" id="WP_152096923.1">
    <property type="nucleotide sequence ID" value="NZ_AP021861.1"/>
</dbReference>
<accession>A0A5K7X1S7</accession>
<feature type="domain" description="SD-repeat containing protein B" evidence="5">
    <location>
        <begin position="746"/>
        <end position="825"/>
    </location>
</feature>
<keyword evidence="2" id="KW-0964">Secreted</keyword>
<protein>
    <recommendedName>
        <fullName evidence="8">DUF11 domain-containing protein</fullName>
    </recommendedName>
</protein>
<keyword evidence="7" id="KW-1185">Reference proteome</keyword>
<dbReference type="SUPFAM" id="SSF117074">
    <property type="entry name" value="Hypothetical protein PA1324"/>
    <property type="match status" value="3"/>
</dbReference>
<feature type="domain" description="DUF11" evidence="4">
    <location>
        <begin position="622"/>
        <end position="735"/>
    </location>
</feature>
<dbReference type="Gene3D" id="2.60.40.1170">
    <property type="entry name" value="Mu homology domain, subdomain B"/>
    <property type="match status" value="1"/>
</dbReference>
<evidence type="ECO:0008006" key="8">
    <source>
        <dbReference type="Google" id="ProtNLM"/>
    </source>
</evidence>
<dbReference type="PANTHER" id="PTHR23303">
    <property type="entry name" value="CARBOXYPEPTIDASE REGULATORY REGION-CONTAINING"/>
    <property type="match status" value="1"/>
</dbReference>
<dbReference type="InterPro" id="IPR033764">
    <property type="entry name" value="Sdr_B"/>
</dbReference>
<evidence type="ECO:0000259" key="5">
    <source>
        <dbReference type="Pfam" id="PF17210"/>
    </source>
</evidence>
<dbReference type="NCBIfam" id="TIGR01451">
    <property type="entry name" value="B_ant_repeat"/>
    <property type="match status" value="2"/>
</dbReference>
<evidence type="ECO:0000259" key="4">
    <source>
        <dbReference type="Pfam" id="PF01345"/>
    </source>
</evidence>
<dbReference type="Gene3D" id="2.60.40.10">
    <property type="entry name" value="Immunoglobulins"/>
    <property type="match status" value="4"/>
</dbReference>
<dbReference type="Proteomes" id="UP000326837">
    <property type="component" value="Chromosome"/>
</dbReference>
<dbReference type="PANTHER" id="PTHR23303:SF14">
    <property type="entry name" value="BOS COMPLEX SUBUNIT NOMO1-RELATED"/>
    <property type="match status" value="1"/>
</dbReference>
<organism evidence="6 7">
    <name type="scientific">Lacipirellula parvula</name>
    <dbReference type="NCBI Taxonomy" id="2650471"/>
    <lineage>
        <taxon>Bacteria</taxon>
        <taxon>Pseudomonadati</taxon>
        <taxon>Planctomycetota</taxon>
        <taxon>Planctomycetia</taxon>
        <taxon>Pirellulales</taxon>
        <taxon>Lacipirellulaceae</taxon>
        <taxon>Lacipirellula</taxon>
    </lineage>
</organism>
<evidence type="ECO:0000313" key="7">
    <source>
        <dbReference type="Proteomes" id="UP000326837"/>
    </source>
</evidence>
<dbReference type="KEGG" id="lpav:PLANPX_0216"/>
<dbReference type="GO" id="GO:0005576">
    <property type="term" value="C:extracellular region"/>
    <property type="evidence" value="ECO:0007669"/>
    <property type="project" value="UniProtKB-SubCell"/>
</dbReference>
<sequence length="892" mass="93757">MAPFRFSPQSLFRKFAPARAAKPLAKGLRRKQGFGFESLESRQMMAADMAEIVGTVRLDVQNDGNAANDTLVAGATVQLYRDNGNGTFDASDVAIGGVATTDAFGQYRFSGLGAGKYFAKLTLPSAYQTKSGGGLQEINITADESNGTIGQTIDDFESNQIAGAAPPLPSSDNSTKADPGVMGGERDLHVVLTEGTDIYSSVSLISGGGFLRLASGSMVKGNAKVVWDGQDNSATSLNPTGLGGLDFRSFNGNTMTGIVLKVGADHPNSVVKLKVYTNAGKWTEFTATVPETNGGAATAQLTFNFSGPASSSSGGGVDWSNVGAIELTFEGVTAVDGMVSLVGVIGLTTKTADFTAYERINLGDRVWNDANNNGTLDGSEQGIGNVKLNLFIDADNNNQFTPGVDTFVATTTTNGTGHYQFTDLLPGKYIVQVDAANFGAGQALEGLKPSSGVAADPDNGVDNDNNGALLAGQGVVSQGLSLIAANMTVDFGFFGFDLVLDKSIDQTSASPTETLDYTVRIVNDGPSTAMNVSFLDTLPDGVTYKSLTIDKAGISLTHSNGKITGNLGNMAAGEVIIIKIKVDVKANATGSLLNKAEVSAPNEEYTLNNKDEVEIPVIPKIDLAIDKIDSRDPVAPGEIFYYTVTVTNNGPSIATGVKVVDTLPASGVAYMSTSRALESHLGRELTYNLGTMAPGDVVTFTIYVQVDQGFSGTLLNEITVAGNEIEITYANNKDTEPTVVKVDPASLNGYVYVDKNNNGVKEAGEQPIAGVLMTLNGIDIFGTSVSRTTYTNASGYYSFDNLTPGTYNVLQTQPTKYKDGKDAVGNTFNQLGEMLIGQNGFLGLDMNDQDTADADSIQQITLNGGHAAKDYNFGELAVSTSKVDFIRPIFYR</sequence>
<feature type="domain" description="DUF11" evidence="4">
    <location>
        <begin position="497"/>
        <end position="614"/>
    </location>
</feature>
<comment type="subcellular location">
    <subcellularLocation>
        <location evidence="1">Secreted</location>
    </subcellularLocation>
</comment>
<dbReference type="InterPro" id="IPR047589">
    <property type="entry name" value="DUF11_rpt"/>
</dbReference>
<dbReference type="Pfam" id="PF17210">
    <property type="entry name" value="SdrD_B"/>
    <property type="match status" value="2"/>
</dbReference>
<dbReference type="InterPro" id="IPR001434">
    <property type="entry name" value="OmcB-like_DUF11"/>
</dbReference>
<evidence type="ECO:0000256" key="1">
    <source>
        <dbReference type="ARBA" id="ARBA00004613"/>
    </source>
</evidence>
<dbReference type="AlphaFoldDB" id="A0A5K7X1S7"/>
<evidence type="ECO:0000256" key="2">
    <source>
        <dbReference type="ARBA" id="ARBA00022525"/>
    </source>
</evidence>
<reference evidence="7" key="1">
    <citation type="submission" date="2019-10" db="EMBL/GenBank/DDBJ databases">
        <title>Lacipirellula parvula gen. nov., sp. nov., representing a lineage of planctomycetes widespread in freshwater anoxic habitats, and description of the family Lacipirellulaceae.</title>
        <authorList>
            <person name="Dedysh S.N."/>
            <person name="Kulichevskaya I.S."/>
            <person name="Beletsky A.V."/>
            <person name="Rakitin A.L."/>
            <person name="Mardanov A.V."/>
            <person name="Ivanova A.A."/>
            <person name="Saltykova V.X."/>
            <person name="Rijpstra W.I.C."/>
            <person name="Sinninghe Damste J.S."/>
            <person name="Ravin N.V."/>
        </authorList>
    </citation>
    <scope>NUCLEOTIDE SEQUENCE [LARGE SCALE GENOMIC DNA]</scope>
    <source>
        <strain evidence="7">PX69</strain>
    </source>
</reference>
<dbReference type="InterPro" id="IPR051417">
    <property type="entry name" value="SDr/BOS_complex"/>
</dbReference>
<dbReference type="Pfam" id="PF01345">
    <property type="entry name" value="DUF11"/>
    <property type="match status" value="2"/>
</dbReference>
<keyword evidence="3" id="KW-0732">Signal</keyword>
<evidence type="ECO:0000313" key="6">
    <source>
        <dbReference type="EMBL" id="BBO30604.1"/>
    </source>
</evidence>
<dbReference type="InterPro" id="IPR013783">
    <property type="entry name" value="Ig-like_fold"/>
</dbReference>
<name>A0A5K7X1S7_9BACT</name>
<dbReference type="EMBL" id="AP021861">
    <property type="protein sequence ID" value="BBO30604.1"/>
    <property type="molecule type" value="Genomic_DNA"/>
</dbReference>
<feature type="domain" description="SD-repeat containing protein B" evidence="5">
    <location>
        <begin position="361"/>
        <end position="437"/>
    </location>
</feature>
<gene>
    <name evidence="6" type="ORF">PLANPX_0216</name>
</gene>
<proteinExistence type="predicted"/>
<evidence type="ECO:0000256" key="3">
    <source>
        <dbReference type="ARBA" id="ARBA00022729"/>
    </source>
</evidence>